<reference evidence="5 6" key="1">
    <citation type="submission" date="2021-03" db="EMBL/GenBank/DDBJ databases">
        <title>Antimicrobial resistance genes in bacteria isolated from Japanese honey, and their potential for conferring macrolide and lincosamide resistance in the American foulbrood pathogen Paenibacillus larvae.</title>
        <authorList>
            <person name="Okamoto M."/>
            <person name="Kumagai M."/>
            <person name="Kanamori H."/>
            <person name="Takamatsu D."/>
        </authorList>
    </citation>
    <scope>NUCLEOTIDE SEQUENCE [LARGE SCALE GENOMIC DNA]</scope>
    <source>
        <strain evidence="5 6">J1TS3</strain>
    </source>
</reference>
<dbReference type="InterPro" id="IPR038071">
    <property type="entry name" value="UROD/MetE-like_sf"/>
</dbReference>
<dbReference type="EMBL" id="BOQT01000016">
    <property type="protein sequence ID" value="GIN22386.1"/>
    <property type="molecule type" value="Genomic_DNA"/>
</dbReference>
<dbReference type="SUPFAM" id="SSF51726">
    <property type="entry name" value="UROD/MetE-like"/>
    <property type="match status" value="1"/>
</dbReference>
<gene>
    <name evidence="5" type="ORF">J1TS3_35200</name>
</gene>
<evidence type="ECO:0000256" key="3">
    <source>
        <dbReference type="ARBA" id="ARBA00022833"/>
    </source>
</evidence>
<keyword evidence="6" id="KW-1185">Reference proteome</keyword>
<proteinExistence type="predicted"/>
<organism evidence="5 6">
    <name type="scientific">Siminovitchia fordii</name>
    <dbReference type="NCBI Taxonomy" id="254759"/>
    <lineage>
        <taxon>Bacteria</taxon>
        <taxon>Bacillati</taxon>
        <taxon>Bacillota</taxon>
        <taxon>Bacilli</taxon>
        <taxon>Bacillales</taxon>
        <taxon>Bacillaceae</taxon>
        <taxon>Siminovitchia</taxon>
    </lineage>
</organism>
<dbReference type="PANTHER" id="PTHR30519">
    <property type="entry name" value="5-METHYLTETRAHYDROPTEROYLTRIGLUTAMATE--HOMOCYSTEINE METHYLTRANSFERASE"/>
    <property type="match status" value="1"/>
</dbReference>
<evidence type="ECO:0000256" key="1">
    <source>
        <dbReference type="ARBA" id="ARBA00001947"/>
    </source>
</evidence>
<evidence type="ECO:0000256" key="2">
    <source>
        <dbReference type="ARBA" id="ARBA00022723"/>
    </source>
</evidence>
<dbReference type="Gene3D" id="3.20.20.210">
    <property type="match status" value="1"/>
</dbReference>
<comment type="caution">
    <text evidence="5">The sequence shown here is derived from an EMBL/GenBank/DDBJ whole genome shotgun (WGS) entry which is preliminary data.</text>
</comment>
<dbReference type="Proteomes" id="UP000680279">
    <property type="component" value="Unassembled WGS sequence"/>
</dbReference>
<evidence type="ECO:0000313" key="6">
    <source>
        <dbReference type="Proteomes" id="UP000680279"/>
    </source>
</evidence>
<comment type="cofactor">
    <cofactor evidence="1">
        <name>Zn(2+)</name>
        <dbReference type="ChEBI" id="CHEBI:29105"/>
    </cofactor>
</comment>
<keyword evidence="2" id="KW-0479">Metal-binding</keyword>
<dbReference type="InterPro" id="IPR002629">
    <property type="entry name" value="Met_Synth_C/arc"/>
</dbReference>
<keyword evidence="3" id="KW-0862">Zinc</keyword>
<accession>A0ABQ4KBJ6</accession>
<dbReference type="Pfam" id="PF01717">
    <property type="entry name" value="Meth_synt_2"/>
    <property type="match status" value="1"/>
</dbReference>
<sequence>MELPLFPTTVVGSWPRSKEILHGLRDKKAGRINESEFNKIADKAVIDCLRLQEEVDLDIVSDGEQRRDNFISFVAGKLDNRSRGFGFYSSFQHLLKLLGFSQKPFM</sequence>
<feature type="domain" description="Cobalamin-independent methionine synthase MetE C-terminal/archaeal" evidence="4">
    <location>
        <begin position="6"/>
        <end position="80"/>
    </location>
</feature>
<name>A0ABQ4KBJ6_9BACI</name>
<protein>
    <recommendedName>
        <fullName evidence="4">Cobalamin-independent methionine synthase MetE C-terminal/archaeal domain-containing protein</fullName>
    </recommendedName>
</protein>
<dbReference type="RefSeq" id="WP_018708007.1">
    <property type="nucleotide sequence ID" value="NZ_BOQT01000016.1"/>
</dbReference>
<evidence type="ECO:0000259" key="4">
    <source>
        <dbReference type="Pfam" id="PF01717"/>
    </source>
</evidence>
<evidence type="ECO:0000313" key="5">
    <source>
        <dbReference type="EMBL" id="GIN22386.1"/>
    </source>
</evidence>